<reference evidence="6 7" key="1">
    <citation type="journal article" date="2015" name="Genome Announc.">
        <title>Expanding the biotechnology potential of lactobacilli through comparative genomics of 213 strains and associated genera.</title>
        <authorList>
            <person name="Sun Z."/>
            <person name="Harris H.M."/>
            <person name="McCann A."/>
            <person name="Guo C."/>
            <person name="Argimon S."/>
            <person name="Zhang W."/>
            <person name="Yang X."/>
            <person name="Jeffery I.B."/>
            <person name="Cooney J.C."/>
            <person name="Kagawa T.F."/>
            <person name="Liu W."/>
            <person name="Song Y."/>
            <person name="Salvetti E."/>
            <person name="Wrobel A."/>
            <person name="Rasinkangas P."/>
            <person name="Parkhill J."/>
            <person name="Rea M.C."/>
            <person name="O'Sullivan O."/>
            <person name="Ritari J."/>
            <person name="Douillard F.P."/>
            <person name="Paul Ross R."/>
            <person name="Yang R."/>
            <person name="Briner A.E."/>
            <person name="Felis G.E."/>
            <person name="de Vos W.M."/>
            <person name="Barrangou R."/>
            <person name="Klaenhammer T.R."/>
            <person name="Caufield P.W."/>
            <person name="Cui Y."/>
            <person name="Zhang H."/>
            <person name="O'Toole P.W."/>
        </authorList>
    </citation>
    <scope>NUCLEOTIDE SEQUENCE [LARGE SCALE GENOMIC DNA]</scope>
    <source>
        <strain evidence="6 7">DSM 20444</strain>
    </source>
</reference>
<evidence type="ECO:0000313" key="7">
    <source>
        <dbReference type="Proteomes" id="UP000050898"/>
    </source>
</evidence>
<evidence type="ECO:0000259" key="5">
    <source>
        <dbReference type="SMART" id="SM00062"/>
    </source>
</evidence>
<evidence type="ECO:0000313" key="6">
    <source>
        <dbReference type="EMBL" id="KRN09714.1"/>
    </source>
</evidence>
<protein>
    <submittedName>
        <fullName evidence="6">Amino acid ABC transporter substrate-binding protein</fullName>
    </submittedName>
</protein>
<dbReference type="PANTHER" id="PTHR35936:SF19">
    <property type="entry name" value="AMINO-ACID-BINDING PROTEIN YXEM-RELATED"/>
    <property type="match status" value="1"/>
</dbReference>
<evidence type="ECO:0000256" key="1">
    <source>
        <dbReference type="ARBA" id="ARBA00004196"/>
    </source>
</evidence>
<sequence length="269" mass="30141">MKKRDFILKIEVLVATIAIAFGIFTVLTSKVNASSYKDDLINKDQLTIGLEGTYKPYSYRSNGKLTGFEVDLGKALAKQMGVKVKFVPTKWDSLIAGVGASKYDIVLNNITQTPERKKVYIFSNPYIYSRYTVISSKKNKINNLKEIKNKKFAEGTGTNNEILAKKYKAKIVSSGDFATSLSLIRQGRVQGTINAAEAYYAYAKTNKVSDLHFKDLSKQVKPVKISALLNKKNKKLQKRINKALKTLKDNGTLKKLSEKYFGSDITKKP</sequence>
<keyword evidence="3" id="KW-0732">Signal</keyword>
<gene>
    <name evidence="6" type="ORF">FD00_GL000856</name>
</gene>
<dbReference type="InterPro" id="IPR001638">
    <property type="entry name" value="Solute-binding_3/MltF_N"/>
</dbReference>
<proteinExistence type="inferred from homology"/>
<evidence type="ECO:0000256" key="4">
    <source>
        <dbReference type="RuleBase" id="RU003744"/>
    </source>
</evidence>
<comment type="subcellular location">
    <subcellularLocation>
        <location evidence="1">Cell envelope</location>
    </subcellularLocation>
</comment>
<dbReference type="Proteomes" id="UP000050898">
    <property type="component" value="Unassembled WGS sequence"/>
</dbReference>
<evidence type="ECO:0000256" key="3">
    <source>
        <dbReference type="ARBA" id="ARBA00022729"/>
    </source>
</evidence>
<dbReference type="PROSITE" id="PS01039">
    <property type="entry name" value="SBP_BACTERIAL_3"/>
    <property type="match status" value="1"/>
</dbReference>
<dbReference type="SMART" id="SM00062">
    <property type="entry name" value="PBPb"/>
    <property type="match status" value="1"/>
</dbReference>
<organism evidence="6 7">
    <name type="scientific">Liquorilactobacillus mali KCTC 3596 = DSM 20444</name>
    <dbReference type="NCBI Taxonomy" id="1046596"/>
    <lineage>
        <taxon>Bacteria</taxon>
        <taxon>Bacillati</taxon>
        <taxon>Bacillota</taxon>
        <taxon>Bacilli</taxon>
        <taxon>Lactobacillales</taxon>
        <taxon>Lactobacillaceae</taxon>
        <taxon>Liquorilactobacillus</taxon>
    </lineage>
</organism>
<comment type="caution">
    <text evidence="6">The sequence shown here is derived from an EMBL/GenBank/DDBJ whole genome shotgun (WGS) entry which is preliminary data.</text>
</comment>
<dbReference type="OrthoDB" id="8613538at2"/>
<feature type="domain" description="Solute-binding protein family 3/N-terminal" evidence="5">
    <location>
        <begin position="45"/>
        <end position="264"/>
    </location>
</feature>
<dbReference type="EMBL" id="AYYH01000020">
    <property type="protein sequence ID" value="KRN09714.1"/>
    <property type="molecule type" value="Genomic_DNA"/>
</dbReference>
<evidence type="ECO:0000256" key="2">
    <source>
        <dbReference type="ARBA" id="ARBA00010333"/>
    </source>
</evidence>
<keyword evidence="7" id="KW-1185">Reference proteome</keyword>
<accession>J0L6I5</accession>
<dbReference type="GO" id="GO:0030313">
    <property type="term" value="C:cell envelope"/>
    <property type="evidence" value="ECO:0007669"/>
    <property type="project" value="UniProtKB-SubCell"/>
</dbReference>
<name>J0L6I5_9LACO</name>
<dbReference type="InterPro" id="IPR018313">
    <property type="entry name" value="SBP_3_CS"/>
</dbReference>
<comment type="similarity">
    <text evidence="2 4">Belongs to the bacterial solute-binding protein 3 family.</text>
</comment>
<dbReference type="PANTHER" id="PTHR35936">
    <property type="entry name" value="MEMBRANE-BOUND LYTIC MUREIN TRANSGLYCOSYLASE F"/>
    <property type="match status" value="1"/>
</dbReference>
<dbReference type="Gene3D" id="3.40.190.10">
    <property type="entry name" value="Periplasmic binding protein-like II"/>
    <property type="match status" value="2"/>
</dbReference>
<dbReference type="SUPFAM" id="SSF53850">
    <property type="entry name" value="Periplasmic binding protein-like II"/>
    <property type="match status" value="1"/>
</dbReference>
<dbReference type="AlphaFoldDB" id="J0L6I5"/>
<dbReference type="RefSeq" id="WP_003688504.1">
    <property type="nucleotide sequence ID" value="NZ_AKKT01000055.1"/>
</dbReference>
<dbReference type="PATRIC" id="fig|1046596.6.peg.927"/>
<dbReference type="GeneID" id="98315575"/>
<dbReference type="Pfam" id="PF00497">
    <property type="entry name" value="SBP_bac_3"/>
    <property type="match status" value="1"/>
</dbReference>